<organism evidence="5 6">
    <name type="scientific">Telmatocola sphagniphila</name>
    <dbReference type="NCBI Taxonomy" id="1123043"/>
    <lineage>
        <taxon>Bacteria</taxon>
        <taxon>Pseudomonadati</taxon>
        <taxon>Planctomycetota</taxon>
        <taxon>Planctomycetia</taxon>
        <taxon>Gemmatales</taxon>
        <taxon>Gemmataceae</taxon>
    </lineage>
</organism>
<dbReference type="RefSeq" id="WP_213493741.1">
    <property type="nucleotide sequence ID" value="NZ_CP074694.1"/>
</dbReference>
<evidence type="ECO:0000313" key="6">
    <source>
        <dbReference type="Proteomes" id="UP000676194"/>
    </source>
</evidence>
<sequence length="136" mass="15234">MADNRPDLSDTERDVLKALWEHGPCPVRKLLEVFQDQGRLWAYTTLQTLLTRLTGKGYARSEKSGTALNYEATLSKEEFLQDRLTALADDVCDGTSSPLMLALVEGGKLSAQEIEQLRAMLDHLEEEGKKPQKGDR</sequence>
<dbReference type="AlphaFoldDB" id="A0A8E6B250"/>
<reference evidence="5" key="1">
    <citation type="submission" date="2021-05" db="EMBL/GenBank/DDBJ databases">
        <title>Complete genome sequence of the cellulolytic planctomycete Telmatocola sphagniphila SP2T and characterization of the first cellulase from planctomycetes.</title>
        <authorList>
            <person name="Rakitin A.L."/>
            <person name="Beletsky A.V."/>
            <person name="Naumoff D.G."/>
            <person name="Kulichevskaya I.S."/>
            <person name="Mardanov A.V."/>
            <person name="Ravin N.V."/>
            <person name="Dedysh S.N."/>
        </authorList>
    </citation>
    <scope>NUCLEOTIDE SEQUENCE</scope>
    <source>
        <strain evidence="5">SP2T</strain>
    </source>
</reference>
<keyword evidence="4" id="KW-0804">Transcription</keyword>
<dbReference type="PIRSF" id="PIRSF019455">
    <property type="entry name" value="CopR_AtkY"/>
    <property type="match status" value="1"/>
</dbReference>
<evidence type="ECO:0000256" key="2">
    <source>
        <dbReference type="ARBA" id="ARBA00023015"/>
    </source>
</evidence>
<proteinExistence type="inferred from homology"/>
<keyword evidence="6" id="KW-1185">Reference proteome</keyword>
<dbReference type="Proteomes" id="UP000676194">
    <property type="component" value="Chromosome"/>
</dbReference>
<dbReference type="InterPro" id="IPR036390">
    <property type="entry name" value="WH_DNA-bd_sf"/>
</dbReference>
<protein>
    <submittedName>
        <fullName evidence="5">BlaI/MecI/CopY family transcriptional regulator</fullName>
    </submittedName>
</protein>
<keyword evidence="2" id="KW-0805">Transcription regulation</keyword>
<dbReference type="Gene3D" id="1.10.10.10">
    <property type="entry name" value="Winged helix-like DNA-binding domain superfamily/Winged helix DNA-binding domain"/>
    <property type="match status" value="1"/>
</dbReference>
<dbReference type="SUPFAM" id="SSF46785">
    <property type="entry name" value="Winged helix' DNA-binding domain"/>
    <property type="match status" value="1"/>
</dbReference>
<dbReference type="EMBL" id="CP074694">
    <property type="protein sequence ID" value="QVL29859.1"/>
    <property type="molecule type" value="Genomic_DNA"/>
</dbReference>
<comment type="similarity">
    <text evidence="1">Belongs to the BlaI transcriptional regulatory family.</text>
</comment>
<evidence type="ECO:0000313" key="5">
    <source>
        <dbReference type="EMBL" id="QVL29859.1"/>
    </source>
</evidence>
<name>A0A8E6B250_9BACT</name>
<dbReference type="Gene3D" id="1.10.4040.10">
    <property type="entry name" value="Penicillinase repressor domain"/>
    <property type="match status" value="1"/>
</dbReference>
<evidence type="ECO:0000256" key="4">
    <source>
        <dbReference type="ARBA" id="ARBA00023163"/>
    </source>
</evidence>
<dbReference type="GO" id="GO:0003677">
    <property type="term" value="F:DNA binding"/>
    <property type="evidence" value="ECO:0007669"/>
    <property type="project" value="UniProtKB-KW"/>
</dbReference>
<dbReference type="KEGG" id="tsph:KIH39_13365"/>
<keyword evidence="3" id="KW-0238">DNA-binding</keyword>
<dbReference type="Pfam" id="PF03965">
    <property type="entry name" value="Penicillinase_R"/>
    <property type="match status" value="1"/>
</dbReference>
<dbReference type="InterPro" id="IPR005650">
    <property type="entry name" value="BlaI_family"/>
</dbReference>
<accession>A0A8E6B250</accession>
<dbReference type="InterPro" id="IPR036388">
    <property type="entry name" value="WH-like_DNA-bd_sf"/>
</dbReference>
<evidence type="ECO:0000256" key="3">
    <source>
        <dbReference type="ARBA" id="ARBA00023125"/>
    </source>
</evidence>
<evidence type="ECO:0000256" key="1">
    <source>
        <dbReference type="ARBA" id="ARBA00011046"/>
    </source>
</evidence>
<dbReference type="GO" id="GO:0045892">
    <property type="term" value="P:negative regulation of DNA-templated transcription"/>
    <property type="evidence" value="ECO:0007669"/>
    <property type="project" value="InterPro"/>
</dbReference>
<gene>
    <name evidence="5" type="ORF">KIH39_13365</name>
</gene>